<name>A0A6L7G320_9RHOB</name>
<feature type="chain" id="PRO_5027023115" description="Lipoprotein" evidence="2">
    <location>
        <begin position="20"/>
        <end position="114"/>
    </location>
</feature>
<evidence type="ECO:0000256" key="1">
    <source>
        <dbReference type="SAM" id="MobiDB-lite"/>
    </source>
</evidence>
<reference evidence="3 4" key="1">
    <citation type="submission" date="2019-12" db="EMBL/GenBank/DDBJ databases">
        <authorList>
            <person name="Li M."/>
        </authorList>
    </citation>
    <scope>NUCLEOTIDE SEQUENCE [LARGE SCALE GENOMIC DNA]</scope>
    <source>
        <strain evidence="3 4">GBMRC 2024</strain>
    </source>
</reference>
<sequence length="114" mass="12241">MRPALLLLPLLLAACATHPLDVPGDKSRDYGFNAHPLSDMVPGIWVDPEGCDHWIIDDGLEGYMSERMGPDGRPVCSQSSERNIATGGFKDGSPLPDPARSRANAAAPMPVILY</sequence>
<keyword evidence="2" id="KW-0732">Signal</keyword>
<dbReference type="PROSITE" id="PS51257">
    <property type="entry name" value="PROKAR_LIPOPROTEIN"/>
    <property type="match status" value="1"/>
</dbReference>
<organism evidence="3 4">
    <name type="scientific">Pseudooceanicola albus</name>
    <dbReference type="NCBI Taxonomy" id="2692189"/>
    <lineage>
        <taxon>Bacteria</taxon>
        <taxon>Pseudomonadati</taxon>
        <taxon>Pseudomonadota</taxon>
        <taxon>Alphaproteobacteria</taxon>
        <taxon>Rhodobacterales</taxon>
        <taxon>Paracoccaceae</taxon>
        <taxon>Pseudooceanicola</taxon>
    </lineage>
</organism>
<keyword evidence="4" id="KW-1185">Reference proteome</keyword>
<evidence type="ECO:0000313" key="3">
    <source>
        <dbReference type="EMBL" id="MXN18309.1"/>
    </source>
</evidence>
<feature type="region of interest" description="Disordered" evidence="1">
    <location>
        <begin position="67"/>
        <end position="109"/>
    </location>
</feature>
<protein>
    <recommendedName>
        <fullName evidence="5">Lipoprotein</fullName>
    </recommendedName>
</protein>
<accession>A0A6L7G320</accession>
<evidence type="ECO:0000256" key="2">
    <source>
        <dbReference type="SAM" id="SignalP"/>
    </source>
</evidence>
<dbReference type="Proteomes" id="UP000477911">
    <property type="component" value="Unassembled WGS sequence"/>
</dbReference>
<feature type="signal peptide" evidence="2">
    <location>
        <begin position="1"/>
        <end position="19"/>
    </location>
</feature>
<dbReference type="EMBL" id="WUMU01000012">
    <property type="protein sequence ID" value="MXN18309.1"/>
    <property type="molecule type" value="Genomic_DNA"/>
</dbReference>
<dbReference type="AlphaFoldDB" id="A0A6L7G320"/>
<evidence type="ECO:0000313" key="4">
    <source>
        <dbReference type="Proteomes" id="UP000477911"/>
    </source>
</evidence>
<dbReference type="RefSeq" id="WP_160894444.1">
    <property type="nucleotide sequence ID" value="NZ_WUMU01000012.1"/>
</dbReference>
<comment type="caution">
    <text evidence="3">The sequence shown here is derived from an EMBL/GenBank/DDBJ whole genome shotgun (WGS) entry which is preliminary data.</text>
</comment>
<proteinExistence type="predicted"/>
<gene>
    <name evidence="3" type="ORF">GR170_10715</name>
</gene>
<evidence type="ECO:0008006" key="5">
    <source>
        <dbReference type="Google" id="ProtNLM"/>
    </source>
</evidence>